<dbReference type="EMBL" id="JAMQKC010000030">
    <property type="protein sequence ID" value="MDC3418517.1"/>
    <property type="molecule type" value="Genomic_DNA"/>
</dbReference>
<comment type="caution">
    <text evidence="2">The sequence shown here is derived from an EMBL/GenBank/DDBJ whole genome shotgun (WGS) entry which is preliminary data.</text>
</comment>
<organism evidence="2 3">
    <name type="scientific">Aquibacillus salsiterrae</name>
    <dbReference type="NCBI Taxonomy" id="2950439"/>
    <lineage>
        <taxon>Bacteria</taxon>
        <taxon>Bacillati</taxon>
        <taxon>Bacillota</taxon>
        <taxon>Bacilli</taxon>
        <taxon>Bacillales</taxon>
        <taxon>Bacillaceae</taxon>
        <taxon>Aquibacillus</taxon>
    </lineage>
</organism>
<keyword evidence="3" id="KW-1185">Reference proteome</keyword>
<evidence type="ECO:0000313" key="2">
    <source>
        <dbReference type="EMBL" id="MDC3418517.1"/>
    </source>
</evidence>
<evidence type="ECO:0000259" key="1">
    <source>
        <dbReference type="Pfam" id="PF10057"/>
    </source>
</evidence>
<sequence length="232" mass="26886">MEKGSTTTAELSKYVSKFISENFGKGPEFVHVSIGETLITVYIRNFITPPEKVLLNQNKEQRVEETRDLVMASLIPEIKANIYQITGMKVNEFYYDWGLHNKSAMFTCVCSDETSVGNGLESDYEGKKEMEDEVARISEVAQKVPEELNSYRLNERTYLFIRNGILVSIEKELIRDGLQEKLRLAKRKLEKRLLHNNTHFETILNTKVIDIFVDWDFDLDKSIFLFITNPTN</sequence>
<evidence type="ECO:0000313" key="3">
    <source>
        <dbReference type="Proteomes" id="UP001145069"/>
    </source>
</evidence>
<dbReference type="Proteomes" id="UP001145069">
    <property type="component" value="Unassembled WGS sequence"/>
</dbReference>
<dbReference type="Pfam" id="PF10057">
    <property type="entry name" value="MpsC"/>
    <property type="match status" value="1"/>
</dbReference>
<gene>
    <name evidence="2" type="ORF">NC799_16785</name>
</gene>
<dbReference type="InterPro" id="IPR018745">
    <property type="entry name" value="MpsC"/>
</dbReference>
<dbReference type="RefSeq" id="WP_272447586.1">
    <property type="nucleotide sequence ID" value="NZ_JAMQKC010000030.1"/>
</dbReference>
<name>A0A9X3WET8_9BACI</name>
<protein>
    <submittedName>
        <fullName evidence="2">DUF2294 domain-containing protein</fullName>
    </submittedName>
</protein>
<dbReference type="AlphaFoldDB" id="A0A9X3WET8"/>
<feature type="domain" description="Na+-translocating membrane potential-generating system MpsC" evidence="1">
    <location>
        <begin position="8"/>
        <end position="109"/>
    </location>
</feature>
<proteinExistence type="predicted"/>
<accession>A0A9X3WET8</accession>
<reference evidence="2" key="1">
    <citation type="submission" date="2022-06" db="EMBL/GenBank/DDBJ databases">
        <title>Aquibacillus sp. a new bacterium isolated from soil saline samples.</title>
        <authorList>
            <person name="Galisteo C."/>
            <person name="De La Haba R."/>
            <person name="Sanchez-Porro C."/>
            <person name="Ventosa A."/>
        </authorList>
    </citation>
    <scope>NUCLEOTIDE SEQUENCE</scope>
    <source>
        <strain evidence="2">3ASR75-54</strain>
    </source>
</reference>